<reference evidence="6" key="1">
    <citation type="submission" date="2022-01" db="EMBL/GenBank/DDBJ databases">
        <title>Genome Sequence Resource for Two Populations of Ditylenchus destructor, the Migratory Endoparasitic Phytonematode.</title>
        <authorList>
            <person name="Zhang H."/>
            <person name="Lin R."/>
            <person name="Xie B."/>
        </authorList>
    </citation>
    <scope>NUCLEOTIDE SEQUENCE</scope>
    <source>
        <strain evidence="6">BazhouSP</strain>
    </source>
</reference>
<dbReference type="GO" id="GO:0016020">
    <property type="term" value="C:membrane"/>
    <property type="evidence" value="ECO:0007669"/>
    <property type="project" value="UniProtKB-SubCell"/>
</dbReference>
<dbReference type="EMBL" id="JAKKPZ010000004">
    <property type="protein sequence ID" value="KAI1721970.1"/>
    <property type="molecule type" value="Genomic_DNA"/>
</dbReference>
<organism evidence="6 7">
    <name type="scientific">Ditylenchus destructor</name>
    <dbReference type="NCBI Taxonomy" id="166010"/>
    <lineage>
        <taxon>Eukaryota</taxon>
        <taxon>Metazoa</taxon>
        <taxon>Ecdysozoa</taxon>
        <taxon>Nematoda</taxon>
        <taxon>Chromadorea</taxon>
        <taxon>Rhabditida</taxon>
        <taxon>Tylenchina</taxon>
        <taxon>Tylenchomorpha</taxon>
        <taxon>Sphaerularioidea</taxon>
        <taxon>Anguinidae</taxon>
        <taxon>Anguininae</taxon>
        <taxon>Ditylenchus</taxon>
    </lineage>
</organism>
<protein>
    <submittedName>
        <fullName evidence="6">Protein FAM49A</fullName>
    </submittedName>
</protein>
<dbReference type="InterPro" id="IPR039789">
    <property type="entry name" value="CYRI"/>
</dbReference>
<evidence type="ECO:0000256" key="2">
    <source>
        <dbReference type="ARBA" id="ARBA00005778"/>
    </source>
</evidence>
<comment type="caution">
    <text evidence="6">The sequence shown here is derived from an EMBL/GenBank/DDBJ whole genome shotgun (WGS) entry which is preliminary data.</text>
</comment>
<dbReference type="Proteomes" id="UP001201812">
    <property type="component" value="Unassembled WGS sequence"/>
</dbReference>
<dbReference type="PANTHER" id="PTHR12422">
    <property type="entry name" value="GH09096P"/>
    <property type="match status" value="1"/>
</dbReference>
<dbReference type="AlphaFoldDB" id="A0AAD4R4D5"/>
<keyword evidence="7" id="KW-1185">Reference proteome</keyword>
<comment type="similarity">
    <text evidence="2">Belongs to the CYRI family.</text>
</comment>
<comment type="subcellular location">
    <subcellularLocation>
        <location evidence="1">Membrane</location>
        <topology evidence="1">Lipid-anchor</topology>
    </subcellularLocation>
</comment>
<accession>A0AAD4R4D5</accession>
<dbReference type="GO" id="GO:0030833">
    <property type="term" value="P:regulation of actin filament polymerization"/>
    <property type="evidence" value="ECO:0007669"/>
    <property type="project" value="InterPro"/>
</dbReference>
<evidence type="ECO:0000256" key="1">
    <source>
        <dbReference type="ARBA" id="ARBA00004635"/>
    </source>
</evidence>
<feature type="domain" description="CYRIA/CYRIB Rac1 binding" evidence="5">
    <location>
        <begin position="41"/>
        <end position="319"/>
    </location>
</feature>
<evidence type="ECO:0000313" key="7">
    <source>
        <dbReference type="Proteomes" id="UP001201812"/>
    </source>
</evidence>
<dbReference type="Pfam" id="PF07159">
    <property type="entry name" value="CYRIA-B_Rac1-bd"/>
    <property type="match status" value="1"/>
</dbReference>
<evidence type="ECO:0000256" key="3">
    <source>
        <dbReference type="ARBA" id="ARBA00023136"/>
    </source>
</evidence>
<keyword evidence="3" id="KW-0472">Membrane</keyword>
<evidence type="ECO:0000313" key="6">
    <source>
        <dbReference type="EMBL" id="KAI1721970.1"/>
    </source>
</evidence>
<gene>
    <name evidence="6" type="ORF">DdX_04260</name>
</gene>
<name>A0AAD4R4D5_9BILA</name>
<evidence type="ECO:0000259" key="5">
    <source>
        <dbReference type="Pfam" id="PF07159"/>
    </source>
</evidence>
<evidence type="ECO:0000256" key="4">
    <source>
        <dbReference type="ARBA" id="ARBA00023288"/>
    </source>
</evidence>
<keyword evidence="4" id="KW-0449">Lipoprotein</keyword>
<proteinExistence type="inferred from homology"/>
<sequence>MTRSRSSSRCGEVMRYVISAATSPSGFRDSDKFYEAYNDINVFLDFEHCLPTDNERYLFQMLEQILGHAERLEGDVAEYGSGATDHVRSALQNPTDADVQQKSMDVVRSFVSRIKSYYDLAQSIEQVLPNLLWELCSGPLPPAEQIESSQALCKQLARIVDFVFRFDSLKMMTPALQNDFSYYRRVISKNDASSEKDVNRYLFMQFVKEHPDLPVSNTTETLATIVHICRHMLERKDFCERISPETREFFMRVMVGSLILFDHIDTEGGAFCRQSPIDVKAVVELIKLYADENQINQLMSALRYTSKHLSDAETPKSIRTLFN</sequence>
<dbReference type="GO" id="GO:0031267">
    <property type="term" value="F:small GTPase binding"/>
    <property type="evidence" value="ECO:0007669"/>
    <property type="project" value="InterPro"/>
</dbReference>
<dbReference type="InterPro" id="IPR009828">
    <property type="entry name" value="CYRIA/CYRIB_Rac1-bd"/>
</dbReference>